<proteinExistence type="predicted"/>
<evidence type="ECO:0000256" key="1">
    <source>
        <dbReference type="SAM" id="MobiDB-lite"/>
    </source>
</evidence>
<dbReference type="Pfam" id="PF06051">
    <property type="entry name" value="DUF928"/>
    <property type="match status" value="1"/>
</dbReference>
<feature type="region of interest" description="Disordered" evidence="1">
    <location>
        <begin position="49"/>
        <end position="68"/>
    </location>
</feature>
<accession>A0A2S0Q8G8</accession>
<dbReference type="InterPro" id="IPR010328">
    <property type="entry name" value="DUF928"/>
</dbReference>
<dbReference type="AlphaFoldDB" id="A0A2S0Q8G8"/>
<dbReference type="RefSeq" id="WP_231859469.1">
    <property type="nucleotide sequence ID" value="NZ_CAWNZE010000001.1"/>
</dbReference>
<name>A0A2S0Q8G8_NODSP</name>
<evidence type="ECO:0000313" key="3">
    <source>
        <dbReference type="Proteomes" id="UP000244056"/>
    </source>
</evidence>
<sequence length="263" mass="29558">MMLHPNFNQVRLRLISILVFSLASFPVNLLKTPAQVSKSPLSNIQFNLPDLGDKDAPGDTEGAGRRGTCPKINTPLTALVPRVKKSPYFSNVWGLTLEKSPTLWFYIPYSPTDVSSGELIIWDETDADKRKHQKIYQGNFSLQNTPGIISLSLPHQVKLEKDRRYHWYLSVPIKCDSENAEVGVNGWVWIDTKRLNLASPILSGKLSKQEQAVILAEHGIWQDVLTLVSQTSEADWKQLLTEINLKHLVSEKIVPCCSLNTSN</sequence>
<reference evidence="2 3" key="1">
    <citation type="submission" date="2017-03" db="EMBL/GenBank/DDBJ databases">
        <title>Comparative genomics of the toxic Baltic Sea cyanobacteria Nodularia spumigena UHCC 0039 and its response on varying salinity.</title>
        <authorList>
            <person name="Teikari J.E."/>
        </authorList>
    </citation>
    <scope>NUCLEOTIDE SEQUENCE [LARGE SCALE GENOMIC DNA]</scope>
    <source>
        <strain evidence="2 3">UHCC 0039</strain>
    </source>
</reference>
<dbReference type="Proteomes" id="UP000244056">
    <property type="component" value="Chromosome"/>
</dbReference>
<gene>
    <name evidence="2" type="ORF">BMF81_02376</name>
</gene>
<evidence type="ECO:0008006" key="4">
    <source>
        <dbReference type="Google" id="ProtNLM"/>
    </source>
</evidence>
<dbReference type="EMBL" id="CP020114">
    <property type="protein sequence ID" value="AVZ30600.1"/>
    <property type="molecule type" value="Genomic_DNA"/>
</dbReference>
<organism evidence="2 3">
    <name type="scientific">Nodularia spumigena UHCC 0039</name>
    <dbReference type="NCBI Taxonomy" id="1914872"/>
    <lineage>
        <taxon>Bacteria</taxon>
        <taxon>Bacillati</taxon>
        <taxon>Cyanobacteriota</taxon>
        <taxon>Cyanophyceae</taxon>
        <taxon>Nostocales</taxon>
        <taxon>Nodulariaceae</taxon>
        <taxon>Nodularia</taxon>
    </lineage>
</organism>
<evidence type="ECO:0000313" key="2">
    <source>
        <dbReference type="EMBL" id="AVZ30600.1"/>
    </source>
</evidence>
<protein>
    <recommendedName>
        <fullName evidence="4">DUF928 domain-containing protein</fullName>
    </recommendedName>
</protein>
<dbReference type="KEGG" id="nsp:BMF81_02376"/>